<feature type="non-terminal residue" evidence="13">
    <location>
        <position position="586"/>
    </location>
</feature>
<evidence type="ECO:0000313" key="12">
    <source>
        <dbReference type="Proteomes" id="UP000694864"/>
    </source>
</evidence>
<evidence type="ECO:0000256" key="4">
    <source>
        <dbReference type="ARBA" id="ARBA00022771"/>
    </source>
</evidence>
<dbReference type="InterPro" id="IPR048540">
    <property type="entry name" value="Rrn7_cyclin_N"/>
</dbReference>
<evidence type="ECO:0000256" key="2">
    <source>
        <dbReference type="ARBA" id="ARBA00006899"/>
    </source>
</evidence>
<comment type="similarity">
    <text evidence="2">Belongs to the RRN7/TAF1B family.</text>
</comment>
<comment type="subcellular location">
    <subcellularLocation>
        <location evidence="1">Nucleus</location>
        <location evidence="1">Nucleolus</location>
    </subcellularLocation>
</comment>
<feature type="domain" description="Rrn7/TAF1B N-terminal cyclin" evidence="11">
    <location>
        <begin position="93"/>
        <end position="221"/>
    </location>
</feature>
<evidence type="ECO:0000256" key="8">
    <source>
        <dbReference type="ARBA" id="ARBA00023163"/>
    </source>
</evidence>
<evidence type="ECO:0000256" key="10">
    <source>
        <dbReference type="SAM" id="MobiDB-lite"/>
    </source>
</evidence>
<proteinExistence type="inferred from homology"/>
<reference evidence="12" key="1">
    <citation type="journal article" date="2014" name="Nat. Commun.">
        <title>The emerging biofuel crop Camelina sativa retains a highly undifferentiated hexaploid genome structure.</title>
        <authorList>
            <person name="Kagale S."/>
            <person name="Koh C."/>
            <person name="Nixon J."/>
            <person name="Bollina V."/>
            <person name="Clarke W.E."/>
            <person name="Tuteja R."/>
            <person name="Spillane C."/>
            <person name="Robinson S.J."/>
            <person name="Links M.G."/>
            <person name="Clarke C."/>
            <person name="Higgins E.E."/>
            <person name="Huebert T."/>
            <person name="Sharpe A.G."/>
            <person name="Parkin I.A."/>
        </authorList>
    </citation>
    <scope>NUCLEOTIDE SEQUENCE [LARGE SCALE GENOMIC DNA]</scope>
    <source>
        <strain evidence="12">cv. DH55</strain>
    </source>
</reference>
<dbReference type="PANTHER" id="PTHR31576:SF2">
    <property type="entry name" value="TATA BOX-BINDING PROTEIN-ASSOCIATED FACTOR RNA POLYMERASE I SUBUNIT B"/>
    <property type="match status" value="1"/>
</dbReference>
<dbReference type="GeneID" id="104705269"/>
<name>A0ABM0T1K3_CAMSA</name>
<keyword evidence="9" id="KW-0539">Nucleus</keyword>
<keyword evidence="3" id="KW-0479">Metal-binding</keyword>
<accession>A0ABM0T1K3</accession>
<sequence length="586" mass="66782">MICDMCENDTFEKGEDGYFYCRHCSTQVVGIIQTGVDGEDLGGAGGGGIYEKKHVRIKGPRKPEPVIKLRYEDYYMETRDRYVKGLLMMITYQCEALVEKFKVTPLVIGLVGPICLRFVSLSEVFDDDWADKAIRDSELLQSKVVKRRRKGVKAGEEEEEPHNLHGKRAVTIWVSLLKKSLPLSSSLAISFLACHKAGSPVLPTDLARWARQGDVPYFSSFLKIRELMGERSPACPVAATVMFRPIHIVSAQRLEAQAASIADFIGLPLPPVNFYGIASNYLRRLFPTKEKEKEKAALLDLVCLLQNWSMPSDLYLSKNELRFPTRVCVMSIIIVAIRMLYNINGFGVWERSLGGLLDDASSSSEVDAELSKATEEFDTVELLKNLETEYYKEVAAETVNEYEKDLTSYLLHGRNEMFAGLVEASTDDTYRTVDHLWNSYNPVDEEFELSGIPSKRGRDWDEGDLSLNQMSLKDDKLRDRDNNFCSSRRSRKSDCDEPPSPDNHINHEKEKAIIRLMTDMGDNLFRYIPPRVKVKRLDYLQYLRKKNDGALIYAAHADYYILLRACAKVVEVDVRNMHRGVLNFER</sequence>
<dbReference type="RefSeq" id="XP_010419542.1">
    <property type="nucleotide sequence ID" value="XM_010421240.1"/>
</dbReference>
<dbReference type="PANTHER" id="PTHR31576">
    <property type="entry name" value="TATA BOX-BINDING PROTEIN-ASSOCIATED FACTOR RNA POLYMERASE I SUBUNIT B"/>
    <property type="match status" value="1"/>
</dbReference>
<keyword evidence="8" id="KW-0804">Transcription</keyword>
<keyword evidence="4" id="KW-0863">Zinc-finger</keyword>
<evidence type="ECO:0000313" key="13">
    <source>
        <dbReference type="RefSeq" id="XP_010419542.1"/>
    </source>
</evidence>
<keyword evidence="12" id="KW-1185">Reference proteome</keyword>
<keyword evidence="6" id="KW-0805">Transcription regulation</keyword>
<evidence type="ECO:0000256" key="7">
    <source>
        <dbReference type="ARBA" id="ARBA00023125"/>
    </source>
</evidence>
<keyword evidence="5" id="KW-0862">Zinc</keyword>
<dbReference type="Pfam" id="PF20644">
    <property type="entry name" value="Rrn7_cyclin_N"/>
    <property type="match status" value="1"/>
</dbReference>
<evidence type="ECO:0000256" key="6">
    <source>
        <dbReference type="ARBA" id="ARBA00023015"/>
    </source>
</evidence>
<keyword evidence="7" id="KW-0238">DNA-binding</keyword>
<evidence type="ECO:0000256" key="5">
    <source>
        <dbReference type="ARBA" id="ARBA00022833"/>
    </source>
</evidence>
<feature type="region of interest" description="Disordered" evidence="10">
    <location>
        <begin position="483"/>
        <end position="507"/>
    </location>
</feature>
<evidence type="ECO:0000256" key="3">
    <source>
        <dbReference type="ARBA" id="ARBA00022723"/>
    </source>
</evidence>
<evidence type="ECO:0000256" key="1">
    <source>
        <dbReference type="ARBA" id="ARBA00004604"/>
    </source>
</evidence>
<dbReference type="InterPro" id="IPR033599">
    <property type="entry name" value="TAF1B/Rrn7"/>
</dbReference>
<dbReference type="Proteomes" id="UP000694864">
    <property type="component" value="Chromosome 8"/>
</dbReference>
<organism evidence="12 13">
    <name type="scientific">Camelina sativa</name>
    <name type="common">False flax</name>
    <name type="synonym">Myagrum sativum</name>
    <dbReference type="NCBI Taxonomy" id="90675"/>
    <lineage>
        <taxon>Eukaryota</taxon>
        <taxon>Viridiplantae</taxon>
        <taxon>Streptophyta</taxon>
        <taxon>Embryophyta</taxon>
        <taxon>Tracheophyta</taxon>
        <taxon>Spermatophyta</taxon>
        <taxon>Magnoliopsida</taxon>
        <taxon>eudicotyledons</taxon>
        <taxon>Gunneridae</taxon>
        <taxon>Pentapetalae</taxon>
        <taxon>rosids</taxon>
        <taxon>malvids</taxon>
        <taxon>Brassicales</taxon>
        <taxon>Brassicaceae</taxon>
        <taxon>Camelineae</taxon>
        <taxon>Camelina</taxon>
    </lineage>
</organism>
<gene>
    <name evidence="13" type="primary">LOC104705269</name>
</gene>
<protein>
    <submittedName>
        <fullName evidence="13">TATA box-binding protein-associated factor RNA polymerase I subunit B-like</fullName>
    </submittedName>
</protein>
<reference evidence="13" key="2">
    <citation type="submission" date="2025-08" db="UniProtKB">
        <authorList>
            <consortium name="RefSeq"/>
        </authorList>
    </citation>
    <scope>IDENTIFICATION</scope>
</reference>
<evidence type="ECO:0000256" key="9">
    <source>
        <dbReference type="ARBA" id="ARBA00023242"/>
    </source>
</evidence>
<evidence type="ECO:0000259" key="11">
    <source>
        <dbReference type="Pfam" id="PF20644"/>
    </source>
</evidence>